<dbReference type="InterPro" id="IPR058930">
    <property type="entry name" value="YwzD"/>
</dbReference>
<accession>A0ABV6KS32</accession>
<protein>
    <submittedName>
        <fullName evidence="1">Uncharacterized protein</fullName>
    </submittedName>
</protein>
<dbReference type="RefSeq" id="WP_377058326.1">
    <property type="nucleotide sequence ID" value="NZ_JBHLUU010000091.1"/>
</dbReference>
<keyword evidence="2" id="KW-1185">Reference proteome</keyword>
<organism evidence="1 2">
    <name type="scientific">Robertmurraya beringensis</name>
    <dbReference type="NCBI Taxonomy" id="641660"/>
    <lineage>
        <taxon>Bacteria</taxon>
        <taxon>Bacillati</taxon>
        <taxon>Bacillota</taxon>
        <taxon>Bacilli</taxon>
        <taxon>Bacillales</taxon>
        <taxon>Bacillaceae</taxon>
        <taxon>Robertmurraya</taxon>
    </lineage>
</organism>
<dbReference type="EMBL" id="JBHLUU010000091">
    <property type="protein sequence ID" value="MFC0476136.1"/>
    <property type="molecule type" value="Genomic_DNA"/>
</dbReference>
<dbReference type="Proteomes" id="UP001589738">
    <property type="component" value="Unassembled WGS sequence"/>
</dbReference>
<dbReference type="Pfam" id="PF26162">
    <property type="entry name" value="YwzD"/>
    <property type="match status" value="1"/>
</dbReference>
<comment type="caution">
    <text evidence="1">The sequence shown here is derived from an EMBL/GenBank/DDBJ whole genome shotgun (WGS) entry which is preliminary data.</text>
</comment>
<sequence>MGIQTQQKFKELLVELYSKGQESDIQVNEMISEIQQRLNELLEPKKQILP</sequence>
<reference evidence="1 2" key="1">
    <citation type="submission" date="2024-09" db="EMBL/GenBank/DDBJ databases">
        <authorList>
            <person name="Sun Q."/>
            <person name="Mori K."/>
        </authorList>
    </citation>
    <scope>NUCLEOTIDE SEQUENCE [LARGE SCALE GENOMIC DNA]</scope>
    <source>
        <strain evidence="1 2">CGMCC 1.9126</strain>
    </source>
</reference>
<name>A0ABV6KS32_9BACI</name>
<evidence type="ECO:0000313" key="2">
    <source>
        <dbReference type="Proteomes" id="UP001589738"/>
    </source>
</evidence>
<evidence type="ECO:0000313" key="1">
    <source>
        <dbReference type="EMBL" id="MFC0476136.1"/>
    </source>
</evidence>
<proteinExistence type="predicted"/>
<gene>
    <name evidence="1" type="ORF">ACFFHF_12915</name>
</gene>